<sequence>MKARLISLWNWTEIIVLVVLSTVLVFLVYVLTVPFDRERRIVGRFFRICGTTLVHFNPMWSVRIHGYRRPPKSGPYIVVANHQSIADIPALSFLPWEMKWLSKEANFKVPGLGWMMRMAGDIPLRRGERESAQSAMAQCRSYLERGMSVMIFPEGTRSSDGELKPFKDGAFRLALETGFPILPIAVAGSRHAIPKSSWIFSTKCQVRIEVLPPVDVKGMSMADLPELRDNIRRDIDMAFGRMGKSTPLLQSSPEGVPAEA</sequence>
<name>A0A0K1E4Z7_CHOCO</name>
<dbReference type="GO" id="GO:0003841">
    <property type="term" value="F:1-acylglycerol-3-phosphate O-acyltransferase activity"/>
    <property type="evidence" value="ECO:0007669"/>
    <property type="project" value="TreeGrafter"/>
</dbReference>
<feature type="transmembrane region" description="Helical" evidence="4">
    <location>
        <begin position="14"/>
        <end position="35"/>
    </location>
</feature>
<keyword evidence="7" id="KW-1185">Reference proteome</keyword>
<dbReference type="RefSeq" id="WP_050428540.1">
    <property type="nucleotide sequence ID" value="NZ_CP012159.1"/>
</dbReference>
<organism evidence="6 7">
    <name type="scientific">Chondromyces crocatus</name>
    <dbReference type="NCBI Taxonomy" id="52"/>
    <lineage>
        <taxon>Bacteria</taxon>
        <taxon>Pseudomonadati</taxon>
        <taxon>Myxococcota</taxon>
        <taxon>Polyangia</taxon>
        <taxon>Polyangiales</taxon>
        <taxon>Polyangiaceae</taxon>
        <taxon>Chondromyces</taxon>
    </lineage>
</organism>
<dbReference type="PANTHER" id="PTHR10434:SF66">
    <property type="entry name" value="PHOSPHOLIPID_GLYCEROL ACYLTRANSFERASE DOMAIN-CONTAINING PROTEIN"/>
    <property type="match status" value="1"/>
</dbReference>
<proteinExistence type="predicted"/>
<evidence type="ECO:0000256" key="3">
    <source>
        <dbReference type="ARBA" id="ARBA00023315"/>
    </source>
</evidence>
<keyword evidence="4" id="KW-0812">Transmembrane</keyword>
<dbReference type="STRING" id="52.CMC5_000670"/>
<evidence type="ECO:0000256" key="2">
    <source>
        <dbReference type="ARBA" id="ARBA00022679"/>
    </source>
</evidence>
<keyword evidence="4" id="KW-0472">Membrane</keyword>
<comment type="pathway">
    <text evidence="1">Lipid metabolism.</text>
</comment>
<dbReference type="InterPro" id="IPR002123">
    <property type="entry name" value="Plipid/glycerol_acylTrfase"/>
</dbReference>
<keyword evidence="3 6" id="KW-0012">Acyltransferase</keyword>
<dbReference type="PANTHER" id="PTHR10434">
    <property type="entry name" value="1-ACYL-SN-GLYCEROL-3-PHOSPHATE ACYLTRANSFERASE"/>
    <property type="match status" value="1"/>
</dbReference>
<dbReference type="GO" id="GO:0006654">
    <property type="term" value="P:phosphatidic acid biosynthetic process"/>
    <property type="evidence" value="ECO:0007669"/>
    <property type="project" value="TreeGrafter"/>
</dbReference>
<gene>
    <name evidence="6" type="ORF">CMC5_000670</name>
</gene>
<evidence type="ECO:0000256" key="1">
    <source>
        <dbReference type="ARBA" id="ARBA00005189"/>
    </source>
</evidence>
<accession>A0A0K1E4Z7</accession>
<dbReference type="PATRIC" id="fig|52.7.peg.71"/>
<keyword evidence="2 6" id="KW-0808">Transferase</keyword>
<feature type="domain" description="Phospholipid/glycerol acyltransferase" evidence="5">
    <location>
        <begin position="76"/>
        <end position="189"/>
    </location>
</feature>
<evidence type="ECO:0000313" key="6">
    <source>
        <dbReference type="EMBL" id="AKT35955.1"/>
    </source>
</evidence>
<evidence type="ECO:0000259" key="5">
    <source>
        <dbReference type="SMART" id="SM00563"/>
    </source>
</evidence>
<dbReference type="SMART" id="SM00563">
    <property type="entry name" value="PlsC"/>
    <property type="match status" value="1"/>
</dbReference>
<dbReference type="KEGG" id="ccro:CMC5_000670"/>
<dbReference type="SUPFAM" id="SSF69593">
    <property type="entry name" value="Glycerol-3-phosphate (1)-acyltransferase"/>
    <property type="match status" value="1"/>
</dbReference>
<evidence type="ECO:0000256" key="4">
    <source>
        <dbReference type="SAM" id="Phobius"/>
    </source>
</evidence>
<dbReference type="Pfam" id="PF01553">
    <property type="entry name" value="Acyltransferase"/>
    <property type="match status" value="1"/>
</dbReference>
<evidence type="ECO:0000313" key="7">
    <source>
        <dbReference type="Proteomes" id="UP000067626"/>
    </source>
</evidence>
<protein>
    <submittedName>
        <fullName evidence="6">Acyl-phosphate glycerol 3-phosphate acyltransferase</fullName>
    </submittedName>
</protein>
<dbReference type="CDD" id="cd07989">
    <property type="entry name" value="LPLAT_AGPAT-like"/>
    <property type="match status" value="1"/>
</dbReference>
<reference evidence="6 7" key="1">
    <citation type="submission" date="2015-07" db="EMBL/GenBank/DDBJ databases">
        <title>Genome analysis of myxobacterium Chondromyces crocatus Cm c5 reveals a high potential for natural compound synthesis and the genetic basis for the loss of fruiting body formation.</title>
        <authorList>
            <person name="Zaburannyi N."/>
            <person name="Bunk B."/>
            <person name="Maier J."/>
            <person name="Overmann J."/>
            <person name="Mueller R."/>
        </authorList>
    </citation>
    <scope>NUCLEOTIDE SEQUENCE [LARGE SCALE GENOMIC DNA]</scope>
    <source>
        <strain evidence="6 7">Cm c5</strain>
    </source>
</reference>
<keyword evidence="4" id="KW-1133">Transmembrane helix</keyword>
<dbReference type="Proteomes" id="UP000067626">
    <property type="component" value="Chromosome"/>
</dbReference>
<dbReference type="AlphaFoldDB" id="A0A0K1E4Z7"/>
<dbReference type="EMBL" id="CP012159">
    <property type="protein sequence ID" value="AKT35955.1"/>
    <property type="molecule type" value="Genomic_DNA"/>
</dbReference>